<proteinExistence type="predicted"/>
<evidence type="ECO:0000313" key="2">
    <source>
        <dbReference type="EMBL" id="GEA83705.1"/>
    </source>
</evidence>
<gene>
    <name evidence="2" type="ORF">CGE01nite_09560</name>
</gene>
<feature type="region of interest" description="Disordered" evidence="1">
    <location>
        <begin position="1"/>
        <end position="22"/>
    </location>
</feature>
<dbReference type="EMBL" id="BJLQ01000007">
    <property type="protein sequence ID" value="GEA83705.1"/>
    <property type="molecule type" value="Genomic_DNA"/>
</dbReference>
<sequence length="60" mass="6017">MSASVPSSADATAGSAVGTASASVTAAATVIPRRERAVLPFVLTLELIRGSRSFVKSEPA</sequence>
<protein>
    <submittedName>
        <fullName evidence="2">Uncharacterized protein</fullName>
    </submittedName>
</protein>
<comment type="caution">
    <text evidence="2">The sequence shown here is derived from an EMBL/GenBank/DDBJ whole genome shotgun (WGS) entry which is preliminary data.</text>
</comment>
<evidence type="ECO:0000313" key="3">
    <source>
        <dbReference type="Proteomes" id="UP000320461"/>
    </source>
</evidence>
<accession>A0A4Y3KKR2</accession>
<feature type="compositionally biased region" description="Low complexity" evidence="1">
    <location>
        <begin position="7"/>
        <end position="22"/>
    </location>
</feature>
<dbReference type="Proteomes" id="UP000320461">
    <property type="component" value="Unassembled WGS sequence"/>
</dbReference>
<keyword evidence="3" id="KW-1185">Reference proteome</keyword>
<evidence type="ECO:0000256" key="1">
    <source>
        <dbReference type="SAM" id="MobiDB-lite"/>
    </source>
</evidence>
<organism evidence="2 3">
    <name type="scientific">Cellulomonas gelida</name>
    <dbReference type="NCBI Taxonomy" id="1712"/>
    <lineage>
        <taxon>Bacteria</taxon>
        <taxon>Bacillati</taxon>
        <taxon>Actinomycetota</taxon>
        <taxon>Actinomycetes</taxon>
        <taxon>Micrococcales</taxon>
        <taxon>Cellulomonadaceae</taxon>
        <taxon>Cellulomonas</taxon>
    </lineage>
</organism>
<name>A0A4Y3KKR2_9CELL</name>
<dbReference type="AlphaFoldDB" id="A0A4Y3KKR2"/>
<reference evidence="2 3" key="1">
    <citation type="submission" date="2019-06" db="EMBL/GenBank/DDBJ databases">
        <title>Whole genome shotgun sequence of Cellulomonas gelida NBRC 3748.</title>
        <authorList>
            <person name="Hosoyama A."/>
            <person name="Uohara A."/>
            <person name="Ohji S."/>
            <person name="Ichikawa N."/>
        </authorList>
    </citation>
    <scope>NUCLEOTIDE SEQUENCE [LARGE SCALE GENOMIC DNA]</scope>
    <source>
        <strain evidence="2 3">NBRC 3748</strain>
    </source>
</reference>